<reference evidence="2" key="1">
    <citation type="submission" date="2014-09" db="EMBL/GenBank/DDBJ databases">
        <authorList>
            <person name="Mudge J."/>
            <person name="Ramaraj T."/>
            <person name="Lindquist I.E."/>
            <person name="Bharti A.K."/>
            <person name="Sundararajan A."/>
            <person name="Cameron C.T."/>
            <person name="Woodward J.E."/>
            <person name="May G.D."/>
            <person name="Brubaker C."/>
            <person name="Broadhvest J."/>
            <person name="Wilkins T.A."/>
        </authorList>
    </citation>
    <scope>NUCLEOTIDE SEQUENCE</scope>
    <source>
        <strain evidence="2">cv. AKA8401</strain>
    </source>
</reference>
<organism evidence="1 2">
    <name type="scientific">Gossypium arboreum</name>
    <name type="common">Tree cotton</name>
    <name type="synonym">Gossypium nanking</name>
    <dbReference type="NCBI Taxonomy" id="29729"/>
    <lineage>
        <taxon>Eukaryota</taxon>
        <taxon>Viridiplantae</taxon>
        <taxon>Streptophyta</taxon>
        <taxon>Embryophyta</taxon>
        <taxon>Tracheophyta</taxon>
        <taxon>Spermatophyta</taxon>
        <taxon>Magnoliopsida</taxon>
        <taxon>eudicotyledons</taxon>
        <taxon>Gunneridae</taxon>
        <taxon>Pentapetalae</taxon>
        <taxon>rosids</taxon>
        <taxon>malvids</taxon>
        <taxon>Malvales</taxon>
        <taxon>Malvaceae</taxon>
        <taxon>Malvoideae</taxon>
        <taxon>Gossypium</taxon>
    </lineage>
</organism>
<evidence type="ECO:0000313" key="2">
    <source>
        <dbReference type="Proteomes" id="UP000032142"/>
    </source>
</evidence>
<protein>
    <submittedName>
        <fullName evidence="1">Uncharacterized protein</fullName>
    </submittedName>
</protein>
<sequence>MVKRDFECHLCWMSTFALPAWFICALIVVNGSNACCVPTVMVFTLVEKLWVTSAPTIVLVNGFTIW</sequence>
<accession>A0A0B0NKH9</accession>
<proteinExistence type="predicted"/>
<gene>
    <name evidence="1" type="ORF">F383_08963</name>
</gene>
<dbReference type="AlphaFoldDB" id="A0A0B0NKH9"/>
<keyword evidence="2" id="KW-1185">Reference proteome</keyword>
<dbReference type="EMBL" id="KN399284">
    <property type="protein sequence ID" value="KHG13300.1"/>
    <property type="molecule type" value="Genomic_DNA"/>
</dbReference>
<name>A0A0B0NKH9_GOSAR</name>
<dbReference type="Proteomes" id="UP000032142">
    <property type="component" value="Unassembled WGS sequence"/>
</dbReference>
<evidence type="ECO:0000313" key="1">
    <source>
        <dbReference type="EMBL" id="KHG13300.1"/>
    </source>
</evidence>